<keyword evidence="1 2" id="KW-0597">Phosphoprotein</keyword>
<dbReference type="SMART" id="SM00448">
    <property type="entry name" value="REC"/>
    <property type="match status" value="1"/>
</dbReference>
<gene>
    <name evidence="4" type="ORF">ABC974_19425</name>
</gene>
<dbReference type="PANTHER" id="PTHR44591">
    <property type="entry name" value="STRESS RESPONSE REGULATOR PROTEIN 1"/>
    <property type="match status" value="1"/>
</dbReference>
<evidence type="ECO:0000256" key="1">
    <source>
        <dbReference type="ARBA" id="ARBA00022553"/>
    </source>
</evidence>
<feature type="modified residue" description="4-aspartylphosphate" evidence="2">
    <location>
        <position position="65"/>
    </location>
</feature>
<dbReference type="EMBL" id="JBDIME010000020">
    <property type="protein sequence ID" value="MEN2791812.1"/>
    <property type="molecule type" value="Genomic_DNA"/>
</dbReference>
<comment type="caution">
    <text evidence="4">The sequence shown here is derived from an EMBL/GenBank/DDBJ whole genome shotgun (WGS) entry which is preliminary data.</text>
</comment>
<protein>
    <submittedName>
        <fullName evidence="4">Response regulator</fullName>
    </submittedName>
</protein>
<organism evidence="4 5">
    <name type="scientific">Sphingomonas oligophenolica</name>
    <dbReference type="NCBI Taxonomy" id="301154"/>
    <lineage>
        <taxon>Bacteria</taxon>
        <taxon>Pseudomonadati</taxon>
        <taxon>Pseudomonadota</taxon>
        <taxon>Alphaproteobacteria</taxon>
        <taxon>Sphingomonadales</taxon>
        <taxon>Sphingomonadaceae</taxon>
        <taxon>Sphingomonas</taxon>
    </lineage>
</organism>
<accession>A0ABU9Y7P7</accession>
<dbReference type="InterPro" id="IPR050595">
    <property type="entry name" value="Bact_response_regulator"/>
</dbReference>
<dbReference type="PROSITE" id="PS50110">
    <property type="entry name" value="RESPONSE_REGULATORY"/>
    <property type="match status" value="1"/>
</dbReference>
<dbReference type="InterPro" id="IPR001789">
    <property type="entry name" value="Sig_transdc_resp-reg_receiver"/>
</dbReference>
<dbReference type="Proteomes" id="UP001419910">
    <property type="component" value="Unassembled WGS sequence"/>
</dbReference>
<dbReference type="RefSeq" id="WP_343892717.1">
    <property type="nucleotide sequence ID" value="NZ_BAAAEH010000061.1"/>
</dbReference>
<reference evidence="4 5" key="1">
    <citation type="submission" date="2024-05" db="EMBL/GenBank/DDBJ databases">
        <authorList>
            <person name="Liu Q."/>
            <person name="Xin Y.-H."/>
        </authorList>
    </citation>
    <scope>NUCLEOTIDE SEQUENCE [LARGE SCALE GENOMIC DNA]</scope>
    <source>
        <strain evidence="4 5">CGMCC 1.10181</strain>
    </source>
</reference>
<evidence type="ECO:0000256" key="2">
    <source>
        <dbReference type="PROSITE-ProRule" id="PRU00169"/>
    </source>
</evidence>
<dbReference type="InterPro" id="IPR011006">
    <property type="entry name" value="CheY-like_superfamily"/>
</dbReference>
<evidence type="ECO:0000259" key="3">
    <source>
        <dbReference type="PROSITE" id="PS50110"/>
    </source>
</evidence>
<evidence type="ECO:0000313" key="5">
    <source>
        <dbReference type="Proteomes" id="UP001419910"/>
    </source>
</evidence>
<dbReference type="Pfam" id="PF00072">
    <property type="entry name" value="Response_reg"/>
    <property type="match status" value="1"/>
</dbReference>
<dbReference type="SUPFAM" id="SSF52172">
    <property type="entry name" value="CheY-like"/>
    <property type="match status" value="1"/>
</dbReference>
<dbReference type="CDD" id="cd00156">
    <property type="entry name" value="REC"/>
    <property type="match status" value="1"/>
</dbReference>
<dbReference type="Gene3D" id="3.40.50.2300">
    <property type="match status" value="1"/>
</dbReference>
<evidence type="ECO:0000313" key="4">
    <source>
        <dbReference type="EMBL" id="MEN2791812.1"/>
    </source>
</evidence>
<proteinExistence type="predicted"/>
<feature type="domain" description="Response regulatory" evidence="3">
    <location>
        <begin position="16"/>
        <end position="128"/>
    </location>
</feature>
<name>A0ABU9Y7P7_9SPHN</name>
<keyword evidence="5" id="KW-1185">Reference proteome</keyword>
<dbReference type="PANTHER" id="PTHR44591:SF25">
    <property type="entry name" value="CHEMOTAXIS TWO-COMPONENT RESPONSE REGULATOR"/>
    <property type="match status" value="1"/>
</dbReference>
<sequence length="128" mass="14041">MSPLPLPQTDIDPRRRAVLVEDDEPVRRSLQLVLHARGYDVRSFASAAPLLDDLRVESIDLLVTDYRLPDGDGLGVLRAMRRAGWQGRAILITAFPSPTLVESARACGFDSILEKPLRPNELIGALAG</sequence>